<sequence length="306" mass="33092">MHSQAKYLSGDKDSIKEFIDKFDVFLFDCDGVLWSGDNLFEGTVETLELLRSRGKQIVFVTNNSTKSRSDYKKKLTDMGIPATVDEVFGSSYSAAIYISRILELPADKRTVYVLGERGIETELDSENIPHIGGTDPSLNRIISSEDYASIASGSSLDPSVGVVLCGLDFHLNYLKLCLAYHYLQRGAVFLATNIDTTLPSAGKLFAGAGACHAPLVAMLGGTKPASLGKPSQAMMEAIEGKFKFERSKACMIGDRLDTDIRFGIDGELGGTLCVLTGVTKSPDDWKDGRTVPSEYVNKLGDLMGAA</sequence>
<evidence type="ECO:0000313" key="3">
    <source>
        <dbReference type="EMBL" id="KAL2037350.1"/>
    </source>
</evidence>
<keyword evidence="1 2" id="KW-0378">Hydrolase</keyword>
<evidence type="ECO:0000256" key="2">
    <source>
        <dbReference type="PIRNR" id="PIRNR000915"/>
    </source>
</evidence>
<organism evidence="3 4">
    <name type="scientific">Stereocaulon virgatum</name>
    <dbReference type="NCBI Taxonomy" id="373712"/>
    <lineage>
        <taxon>Eukaryota</taxon>
        <taxon>Fungi</taxon>
        <taxon>Dikarya</taxon>
        <taxon>Ascomycota</taxon>
        <taxon>Pezizomycotina</taxon>
        <taxon>Lecanoromycetes</taxon>
        <taxon>OSLEUM clade</taxon>
        <taxon>Lecanoromycetidae</taxon>
        <taxon>Lecanorales</taxon>
        <taxon>Lecanorineae</taxon>
        <taxon>Stereocaulaceae</taxon>
        <taxon>Stereocaulon</taxon>
    </lineage>
</organism>
<dbReference type="InterPro" id="IPR006357">
    <property type="entry name" value="HAD-SF_hydro_IIA"/>
</dbReference>
<dbReference type="PANTHER" id="PTHR19288">
    <property type="entry name" value="4-NITROPHENYLPHOSPHATASE-RELATED"/>
    <property type="match status" value="1"/>
</dbReference>
<dbReference type="EC" id="3.1.3.41" evidence="2"/>
<comment type="caution">
    <text evidence="3">The sequence shown here is derived from an EMBL/GenBank/DDBJ whole genome shotgun (WGS) entry which is preliminary data.</text>
</comment>
<evidence type="ECO:0000256" key="1">
    <source>
        <dbReference type="ARBA" id="ARBA00022801"/>
    </source>
</evidence>
<dbReference type="InterPro" id="IPR006349">
    <property type="entry name" value="PGP_euk"/>
</dbReference>
<dbReference type="NCBIfam" id="TIGR01452">
    <property type="entry name" value="PGP_euk"/>
    <property type="match status" value="1"/>
</dbReference>
<evidence type="ECO:0000313" key="4">
    <source>
        <dbReference type="Proteomes" id="UP001590950"/>
    </source>
</evidence>
<dbReference type="Pfam" id="PF13242">
    <property type="entry name" value="Hydrolase_like"/>
    <property type="match status" value="1"/>
</dbReference>
<accession>A0ABR3ZX66</accession>
<dbReference type="EMBL" id="JBEFKJ010000041">
    <property type="protein sequence ID" value="KAL2037350.1"/>
    <property type="molecule type" value="Genomic_DNA"/>
</dbReference>
<dbReference type="InterPro" id="IPR036412">
    <property type="entry name" value="HAD-like_sf"/>
</dbReference>
<gene>
    <name evidence="3" type="ORF">N7G274_009835</name>
</gene>
<dbReference type="NCBIfam" id="TIGR01460">
    <property type="entry name" value="HAD-SF-IIA"/>
    <property type="match status" value="1"/>
</dbReference>
<dbReference type="PANTHER" id="PTHR19288:SF46">
    <property type="entry name" value="HALOACID DEHALOGENASE-LIKE HYDROLASE DOMAIN-CONTAINING PROTEIN 2"/>
    <property type="match status" value="1"/>
</dbReference>
<dbReference type="PIRSF" id="PIRSF000915">
    <property type="entry name" value="PGP-type_phosphatase"/>
    <property type="match status" value="1"/>
</dbReference>
<comment type="catalytic activity">
    <reaction evidence="2">
        <text>4-nitrophenyl phosphate + H2O = 4-nitrophenol + phosphate + H(+)</text>
        <dbReference type="Rhea" id="RHEA:21664"/>
        <dbReference type="ChEBI" id="CHEBI:15377"/>
        <dbReference type="ChEBI" id="CHEBI:15378"/>
        <dbReference type="ChEBI" id="CHEBI:43474"/>
        <dbReference type="ChEBI" id="CHEBI:57917"/>
        <dbReference type="ChEBI" id="CHEBI:61146"/>
        <dbReference type="EC" id="3.1.3.41"/>
    </reaction>
</comment>
<dbReference type="Gene3D" id="3.40.50.1000">
    <property type="entry name" value="HAD superfamily/HAD-like"/>
    <property type="match status" value="2"/>
</dbReference>
<dbReference type="Pfam" id="PF13344">
    <property type="entry name" value="Hydrolase_6"/>
    <property type="match status" value="1"/>
</dbReference>
<reference evidence="3 4" key="1">
    <citation type="submission" date="2024-09" db="EMBL/GenBank/DDBJ databases">
        <title>Rethinking Asexuality: The Enigmatic Case of Functional Sexual Genes in Lepraria (Stereocaulaceae).</title>
        <authorList>
            <person name="Doellman M."/>
            <person name="Sun Y."/>
            <person name="Barcenas-Pena A."/>
            <person name="Lumbsch H.T."/>
            <person name="Grewe F."/>
        </authorList>
    </citation>
    <scope>NUCLEOTIDE SEQUENCE [LARGE SCALE GENOMIC DNA]</scope>
    <source>
        <strain evidence="3 4">Mercado 3170</strain>
    </source>
</reference>
<dbReference type="InterPro" id="IPR023214">
    <property type="entry name" value="HAD_sf"/>
</dbReference>
<keyword evidence="4" id="KW-1185">Reference proteome</keyword>
<protein>
    <recommendedName>
        <fullName evidence="2">4-nitrophenylphosphatase</fullName>
        <shortName evidence="2">PNPPase</shortName>
        <ecNumber evidence="2">3.1.3.41</ecNumber>
    </recommendedName>
</protein>
<proteinExistence type="predicted"/>
<dbReference type="SUPFAM" id="SSF56784">
    <property type="entry name" value="HAD-like"/>
    <property type="match status" value="1"/>
</dbReference>
<name>A0ABR3ZX66_9LECA</name>
<dbReference type="Proteomes" id="UP001590950">
    <property type="component" value="Unassembled WGS sequence"/>
</dbReference>